<dbReference type="AlphaFoldDB" id="A0A8B9ARC1"/>
<dbReference type="KEGG" id="pda:103717918"/>
<organism evidence="3 4">
    <name type="scientific">Phoenix dactylifera</name>
    <name type="common">Date palm</name>
    <dbReference type="NCBI Taxonomy" id="42345"/>
    <lineage>
        <taxon>Eukaryota</taxon>
        <taxon>Viridiplantae</taxon>
        <taxon>Streptophyta</taxon>
        <taxon>Embryophyta</taxon>
        <taxon>Tracheophyta</taxon>
        <taxon>Spermatophyta</taxon>
        <taxon>Magnoliopsida</taxon>
        <taxon>Liliopsida</taxon>
        <taxon>Arecaceae</taxon>
        <taxon>Coryphoideae</taxon>
        <taxon>Phoeniceae</taxon>
        <taxon>Phoenix</taxon>
    </lineage>
</organism>
<dbReference type="OrthoDB" id="114080at2759"/>
<name>A0A8B9ARC1_PHODC</name>
<dbReference type="RefSeq" id="XP_038985874.1">
    <property type="nucleotide sequence ID" value="XM_039129946.1"/>
</dbReference>
<evidence type="ECO:0000313" key="4">
    <source>
        <dbReference type="RefSeq" id="XP_038985874.1"/>
    </source>
</evidence>
<feature type="domain" description="Nucleolus and neural progenitor protein-like N-terminal" evidence="2">
    <location>
        <begin position="70"/>
        <end position="222"/>
    </location>
</feature>
<reference evidence="4" key="2">
    <citation type="submission" date="2025-08" db="UniProtKB">
        <authorList>
            <consortium name="RefSeq"/>
        </authorList>
    </citation>
    <scope>IDENTIFICATION</scope>
    <source>
        <tissue evidence="4">Young leaves</tissue>
    </source>
</reference>
<dbReference type="GeneID" id="103717918"/>
<reference evidence="3" key="1">
    <citation type="journal article" date="2019" name="Nat. Commun.">
        <title>Genome-wide association mapping of date palm fruit traits.</title>
        <authorList>
            <person name="Hazzouri K.M."/>
            <person name="Gros-Balthazard M."/>
            <person name="Flowers J.M."/>
            <person name="Copetti D."/>
            <person name="Lemansour A."/>
            <person name="Lebrun M."/>
            <person name="Masmoudi K."/>
            <person name="Ferrand S."/>
            <person name="Dhar M.I."/>
            <person name="Fresquez Z.A."/>
            <person name="Rosas U."/>
            <person name="Zhang J."/>
            <person name="Talag J."/>
            <person name="Lee S."/>
            <person name="Kudrna D."/>
            <person name="Powell R.F."/>
            <person name="Leitch I.J."/>
            <person name="Krueger R.R."/>
            <person name="Wing R.A."/>
            <person name="Amiri K.M.A."/>
            <person name="Purugganan M.D."/>
        </authorList>
    </citation>
    <scope>NUCLEOTIDE SEQUENCE [LARGE SCALE GENOMIC DNA]</scope>
    <source>
        <strain evidence="3">cv. Khalas</strain>
    </source>
</reference>
<dbReference type="Proteomes" id="UP000228380">
    <property type="component" value="Chromosome 9"/>
</dbReference>
<feature type="region of interest" description="Disordered" evidence="1">
    <location>
        <begin position="19"/>
        <end position="39"/>
    </location>
</feature>
<dbReference type="Pfam" id="PF14780">
    <property type="entry name" value="NEPRO_N"/>
    <property type="match status" value="1"/>
</dbReference>
<evidence type="ECO:0000256" key="1">
    <source>
        <dbReference type="SAM" id="MobiDB-lite"/>
    </source>
</evidence>
<dbReference type="InterPro" id="IPR027951">
    <property type="entry name" value="Nepro_N"/>
</dbReference>
<protein>
    <submittedName>
        <fullName evidence="4">Uncharacterized protein LOC103717918 isoform X1</fullName>
    </submittedName>
</protein>
<feature type="region of interest" description="Disordered" evidence="1">
    <location>
        <begin position="397"/>
        <end position="424"/>
    </location>
</feature>
<dbReference type="PANTHER" id="PTHR34786">
    <property type="entry name" value="OS09G0504900 PROTEIN"/>
    <property type="match status" value="1"/>
</dbReference>
<keyword evidence="3" id="KW-1185">Reference proteome</keyword>
<evidence type="ECO:0000313" key="3">
    <source>
        <dbReference type="Proteomes" id="UP000228380"/>
    </source>
</evidence>
<proteinExistence type="predicted"/>
<evidence type="ECO:0000259" key="2">
    <source>
        <dbReference type="Pfam" id="PF14780"/>
    </source>
</evidence>
<dbReference type="PANTHER" id="PTHR34786:SF1">
    <property type="entry name" value="OS09G0504900 PROTEIN"/>
    <property type="match status" value="1"/>
</dbReference>
<accession>A0A8B9ARC1</accession>
<gene>
    <name evidence="4" type="primary">LOC103717918</name>
</gene>
<sequence>MKPDSQSGFSASRLYVSVASRKPEARPSSPVASCRSKQGEGERPIVGRLRFRRDIHLLGFGMGSESLNLEERLRSLLLQLQTESGILDRIVYKGKNQHRRCSYFQYLLKVRRDVRLLLSAGLGEVLNVLFPIIHGRKPAQNAFQKMRQKKKCPSGKHNYQERLLGIARLLSQMAEPILKAAIQISLLLAKSFFTGFCIMTLALLARLRVLVQQILVDVVLVFSKVSSLSRKKHSVKLTQDGVEAFRDYHPSGGDVLILECVWEEDKFVLSERTERSNENNQDEDFSALSLETSRQYETIELFSEVLCTANEVSSDNIEVEIPAKDSCSHRVESAVDSSEDQSNISDDKNIVDYKDGKQLESQEVPSSAAEGILPVSVDSFSETGSRKKVAFIPVRESKSSETSTWPNKKMKLEMPSPNATGTEDSFLDLLMSGSMTKSIF</sequence>